<dbReference type="EMBL" id="CAJNRD030001123">
    <property type="protein sequence ID" value="CAG5102572.1"/>
    <property type="molecule type" value="Genomic_DNA"/>
</dbReference>
<reference evidence="2" key="1">
    <citation type="submission" date="2021-04" db="EMBL/GenBank/DDBJ databases">
        <authorList>
            <person name="Chebbi M.A.C M."/>
        </authorList>
    </citation>
    <scope>NUCLEOTIDE SEQUENCE</scope>
</reference>
<feature type="compositionally biased region" description="Basic and acidic residues" evidence="1">
    <location>
        <begin position="100"/>
        <end position="110"/>
    </location>
</feature>
<feature type="compositionally biased region" description="Acidic residues" evidence="1">
    <location>
        <begin position="111"/>
        <end position="136"/>
    </location>
</feature>
<dbReference type="PANTHER" id="PTHR46579:SF1">
    <property type="entry name" value="F5_8 TYPE C DOMAIN-CONTAINING PROTEIN"/>
    <property type="match status" value="1"/>
</dbReference>
<dbReference type="AlphaFoldDB" id="A0A8J2HNJ3"/>
<evidence type="ECO:0000256" key="1">
    <source>
        <dbReference type="SAM" id="MobiDB-lite"/>
    </source>
</evidence>
<feature type="region of interest" description="Disordered" evidence="1">
    <location>
        <begin position="85"/>
        <end position="147"/>
    </location>
</feature>
<evidence type="ECO:0000313" key="2">
    <source>
        <dbReference type="EMBL" id="CAG5102572.1"/>
    </source>
</evidence>
<keyword evidence="3" id="KW-1185">Reference proteome</keyword>
<sequence length="718" mass="83578">MSNKNFHDLSKRRKRDYLNSIYRINNVPDENNYENEVENLPLVQENNNNSFKNENHSADEDDTTLDGMPELQNTADSRTIDCITHQRNTDDQTSNQDVCDPNRESRRDGENLDCYEEIEEEQEEEEQIFTDEENEDENQRNNNNQNYDLPLYNGAPLTISQSMLLIATLLITHNVNQSCLTDIISIINLRCLTDSLHKNSLFKFKKFFALGNHNFKNHKKHYYCSNCLKNLNSVIDACPECLNTKTHFLNFKQFNGFYGCPVCLEPGESYRCPTGGTTHIYKFTDNPSMRTSEQSREYGNLALLNNKEHFGVKGPCALSNIMPDFIAGTAIDKMHCVDNGVVKKLLSLWFDSAYSSFHYSLYPVIEVINERLTSIKSPKFVHRLPRTLQELTHWKASELRMWFFYYSLPVLSGIMQNIYFEHFMLLITSIPYLTADSISNEMIDNAQILLNKFVHDFETLYGLQNCSINVHSLLHLPELVRRIGPLWSTSCYVFEDLNGQFLKLIHGTRHIDLQIASTHGQVLRMQQYQEQLPDGPVKDFCISRKYGVKICEKLFRHCYSVGTYSYFDDFPQFLHRAVHHLLAIRNIKKYYRLLKDGKLYISDQYSRDLKTISSDVQYIDNTGTPRFGRIYCFTKITECECLTACDCNGIHHAIIKKFEFNNAFQLSYKNIKIPYLYEFWITEEYVAVPVQFLKSVCISMEVDNRSFIAVPVNTTELE</sequence>
<dbReference type="Proteomes" id="UP000786811">
    <property type="component" value="Unassembled WGS sequence"/>
</dbReference>
<name>A0A8J2HNJ3_COTCN</name>
<dbReference type="OrthoDB" id="7697691at2759"/>
<comment type="caution">
    <text evidence="2">The sequence shown here is derived from an EMBL/GenBank/DDBJ whole genome shotgun (WGS) entry which is preliminary data.</text>
</comment>
<organism evidence="2 3">
    <name type="scientific">Cotesia congregata</name>
    <name type="common">Parasitoid wasp</name>
    <name type="synonym">Apanteles congregatus</name>
    <dbReference type="NCBI Taxonomy" id="51543"/>
    <lineage>
        <taxon>Eukaryota</taxon>
        <taxon>Metazoa</taxon>
        <taxon>Ecdysozoa</taxon>
        <taxon>Arthropoda</taxon>
        <taxon>Hexapoda</taxon>
        <taxon>Insecta</taxon>
        <taxon>Pterygota</taxon>
        <taxon>Neoptera</taxon>
        <taxon>Endopterygota</taxon>
        <taxon>Hymenoptera</taxon>
        <taxon>Apocrita</taxon>
        <taxon>Ichneumonoidea</taxon>
        <taxon>Braconidae</taxon>
        <taxon>Microgastrinae</taxon>
        <taxon>Cotesia</taxon>
    </lineage>
</organism>
<proteinExistence type="predicted"/>
<evidence type="ECO:0000313" key="3">
    <source>
        <dbReference type="Proteomes" id="UP000786811"/>
    </source>
</evidence>
<feature type="region of interest" description="Disordered" evidence="1">
    <location>
        <begin position="45"/>
        <end position="64"/>
    </location>
</feature>
<protein>
    <submittedName>
        <fullName evidence="2">Uncharacterized protein</fullName>
    </submittedName>
</protein>
<accession>A0A8J2HNJ3</accession>
<dbReference type="PANTHER" id="PTHR46579">
    <property type="entry name" value="F5/8 TYPE C DOMAIN-CONTAINING PROTEIN-RELATED"/>
    <property type="match status" value="1"/>
</dbReference>
<gene>
    <name evidence="2" type="ORF">HICCMSTLAB_LOCUS11082</name>
</gene>